<evidence type="ECO:0000313" key="10">
    <source>
        <dbReference type="Proteomes" id="UP000078224"/>
    </source>
</evidence>
<feature type="transmembrane region" description="Helical" evidence="7">
    <location>
        <begin position="56"/>
        <end position="76"/>
    </location>
</feature>
<organism evidence="9 10">
    <name type="scientific">Providencia heimbachae ATCC 35613</name>
    <dbReference type="NCBI Taxonomy" id="1354272"/>
    <lineage>
        <taxon>Bacteria</taxon>
        <taxon>Pseudomonadati</taxon>
        <taxon>Pseudomonadota</taxon>
        <taxon>Gammaproteobacteria</taxon>
        <taxon>Enterobacterales</taxon>
        <taxon>Morganellaceae</taxon>
        <taxon>Providencia</taxon>
    </lineage>
</organism>
<dbReference type="Pfam" id="PF07690">
    <property type="entry name" value="MFS_1"/>
    <property type="match status" value="1"/>
</dbReference>
<feature type="domain" description="Major facilitator superfamily (MFS) profile" evidence="8">
    <location>
        <begin position="17"/>
        <end position="440"/>
    </location>
</feature>
<proteinExistence type="inferred from homology"/>
<keyword evidence="10" id="KW-1185">Reference proteome</keyword>
<feature type="transmembrane region" description="Helical" evidence="7">
    <location>
        <begin position="12"/>
        <end position="30"/>
    </location>
</feature>
<dbReference type="PROSITE" id="PS50850">
    <property type="entry name" value="MFS"/>
    <property type="match status" value="1"/>
</dbReference>
<dbReference type="InterPro" id="IPR020846">
    <property type="entry name" value="MFS_dom"/>
</dbReference>
<dbReference type="OrthoDB" id="9771451at2"/>
<dbReference type="Proteomes" id="UP000078224">
    <property type="component" value="Unassembled WGS sequence"/>
</dbReference>
<dbReference type="PIRSF" id="PIRSF002808">
    <property type="entry name" value="Hexose_phosphate_transp"/>
    <property type="match status" value="1"/>
</dbReference>
<dbReference type="Gene3D" id="1.20.1250.20">
    <property type="entry name" value="MFS general substrate transporter like domains"/>
    <property type="match status" value="2"/>
</dbReference>
<feature type="transmembrane region" description="Helical" evidence="7">
    <location>
        <begin position="385"/>
        <end position="406"/>
    </location>
</feature>
<dbReference type="CDD" id="cd17319">
    <property type="entry name" value="MFS_ExuT_GudP_like"/>
    <property type="match status" value="1"/>
</dbReference>
<dbReference type="EMBL" id="LXEW01000025">
    <property type="protein sequence ID" value="OAT52085.1"/>
    <property type="molecule type" value="Genomic_DNA"/>
</dbReference>
<dbReference type="AlphaFoldDB" id="A0A1B7JW30"/>
<dbReference type="PANTHER" id="PTHR11662">
    <property type="entry name" value="SOLUTE CARRIER FAMILY 17"/>
    <property type="match status" value="1"/>
</dbReference>
<comment type="similarity">
    <text evidence="6">Belongs to the major facilitator superfamily. Phthalate permease family.</text>
</comment>
<dbReference type="GO" id="GO:0022857">
    <property type="term" value="F:transmembrane transporter activity"/>
    <property type="evidence" value="ECO:0007669"/>
    <property type="project" value="InterPro"/>
</dbReference>
<feature type="transmembrane region" description="Helical" evidence="7">
    <location>
        <begin position="171"/>
        <end position="190"/>
    </location>
</feature>
<protein>
    <submittedName>
        <fullName evidence="9">D-glucarate permease</fullName>
    </submittedName>
</protein>
<evidence type="ECO:0000256" key="3">
    <source>
        <dbReference type="ARBA" id="ARBA00022692"/>
    </source>
</evidence>
<evidence type="ECO:0000259" key="8">
    <source>
        <dbReference type="PROSITE" id="PS50850"/>
    </source>
</evidence>
<sequence length="440" mass="48522">MINSNPIKPKTNYRWVVLALIFVVYAVNYADRSNIGAVLPFITDEFKLTNLEAGSLASMFFLGYALCQIPAGFWMAKRGIRGMVSLSILGFSAMTWFIGLAQSAFAIKWLRLGLGIAEAPTPVGLTSTINNWFPAKEKATATGVYIASTMFAPIIVPPLVVWIALTYGWRWVFILFAIPGIFLAIIWYLFVKSKPEESRFVSQSELDYIRADNSDEADKKVEGNIVQSEKFNTLDKLIRVKEVTPLSSASQIFKSKNIWCNSIAYFMMVSILYGILTWIPSYLVNEKGFSFMKMGFVAAMPFIGGFIGSISGGWISDKIFGRRRKPTMLFTAVATVVMMLIMLNIPESTTAVAVALFSVGLFLNIGWPAFTAYPMGIANNKNYPIAISVVNSGGNLGGFVSPMMAGLLLDMTGKFDSVFLYFGICAVIGLVMILLLDEPK</sequence>
<reference evidence="9 10" key="1">
    <citation type="submission" date="2016-04" db="EMBL/GenBank/DDBJ databases">
        <title>ATOL: Assembling a taxonomically balanced genome-scale reconstruction of the evolutionary history of the Enterobacteriaceae.</title>
        <authorList>
            <person name="Plunkett G.III."/>
            <person name="Neeno-Eckwall E.C."/>
            <person name="Glasner J.D."/>
            <person name="Perna N.T."/>
        </authorList>
    </citation>
    <scope>NUCLEOTIDE SEQUENCE [LARGE SCALE GENOMIC DNA]</scope>
    <source>
        <strain evidence="9 10">ATCC 35613</strain>
    </source>
</reference>
<gene>
    <name evidence="9" type="ORF">M998_1700</name>
</gene>
<comment type="subcellular location">
    <subcellularLocation>
        <location evidence="1">Cell membrane</location>
        <topology evidence="1">Multi-pass membrane protein</topology>
    </subcellularLocation>
</comment>
<dbReference type="SUPFAM" id="SSF103473">
    <property type="entry name" value="MFS general substrate transporter"/>
    <property type="match status" value="1"/>
</dbReference>
<evidence type="ECO:0000256" key="7">
    <source>
        <dbReference type="SAM" id="Phobius"/>
    </source>
</evidence>
<dbReference type="InterPro" id="IPR000849">
    <property type="entry name" value="Sugar_P_transporter"/>
</dbReference>
<evidence type="ECO:0000256" key="5">
    <source>
        <dbReference type="ARBA" id="ARBA00023136"/>
    </source>
</evidence>
<dbReference type="PATRIC" id="fig|1354272.4.peg.1729"/>
<feature type="transmembrane region" description="Helical" evidence="7">
    <location>
        <begin position="263"/>
        <end position="283"/>
    </location>
</feature>
<keyword evidence="4 7" id="KW-1133">Transmembrane helix</keyword>
<dbReference type="GO" id="GO:0005886">
    <property type="term" value="C:plasma membrane"/>
    <property type="evidence" value="ECO:0007669"/>
    <property type="project" value="UniProtKB-SubCell"/>
</dbReference>
<evidence type="ECO:0000313" key="9">
    <source>
        <dbReference type="EMBL" id="OAT52085.1"/>
    </source>
</evidence>
<feature type="transmembrane region" description="Helical" evidence="7">
    <location>
        <begin position="351"/>
        <end position="373"/>
    </location>
</feature>
<feature type="transmembrane region" description="Helical" evidence="7">
    <location>
        <begin position="418"/>
        <end position="436"/>
    </location>
</feature>
<feature type="transmembrane region" description="Helical" evidence="7">
    <location>
        <begin position="113"/>
        <end position="133"/>
    </location>
</feature>
<evidence type="ECO:0000256" key="2">
    <source>
        <dbReference type="ARBA" id="ARBA00022475"/>
    </source>
</evidence>
<evidence type="ECO:0000256" key="1">
    <source>
        <dbReference type="ARBA" id="ARBA00004651"/>
    </source>
</evidence>
<keyword evidence="5 7" id="KW-0472">Membrane</keyword>
<feature type="transmembrane region" description="Helical" evidence="7">
    <location>
        <begin position="295"/>
        <end position="315"/>
    </location>
</feature>
<evidence type="ECO:0000256" key="4">
    <source>
        <dbReference type="ARBA" id="ARBA00022989"/>
    </source>
</evidence>
<accession>A0A1B7JW30</accession>
<dbReference type="PANTHER" id="PTHR11662:SF399">
    <property type="entry name" value="FI19708P1-RELATED"/>
    <property type="match status" value="1"/>
</dbReference>
<evidence type="ECO:0000256" key="6">
    <source>
        <dbReference type="ARBA" id="ARBA00038514"/>
    </source>
</evidence>
<dbReference type="InterPro" id="IPR011701">
    <property type="entry name" value="MFS"/>
</dbReference>
<keyword evidence="2" id="KW-1003">Cell membrane</keyword>
<feature type="transmembrane region" description="Helical" evidence="7">
    <location>
        <begin position="145"/>
        <end position="165"/>
    </location>
</feature>
<dbReference type="InterPro" id="IPR036259">
    <property type="entry name" value="MFS_trans_sf"/>
</dbReference>
<comment type="caution">
    <text evidence="9">The sequence shown here is derived from an EMBL/GenBank/DDBJ whole genome shotgun (WGS) entry which is preliminary data.</text>
</comment>
<keyword evidence="3 7" id="KW-0812">Transmembrane</keyword>
<dbReference type="RefSeq" id="WP_068440110.1">
    <property type="nucleotide sequence ID" value="NZ_LXEW01000025.1"/>
</dbReference>
<dbReference type="InterPro" id="IPR050382">
    <property type="entry name" value="MFS_Na/Anion_cotransporter"/>
</dbReference>
<feature type="transmembrane region" description="Helical" evidence="7">
    <location>
        <begin position="88"/>
        <end position="107"/>
    </location>
</feature>
<name>A0A1B7JW30_9GAMM</name>
<feature type="transmembrane region" description="Helical" evidence="7">
    <location>
        <begin position="327"/>
        <end position="345"/>
    </location>
</feature>